<evidence type="ECO:0000313" key="2">
    <source>
        <dbReference type="EMBL" id="GAA5142056.1"/>
    </source>
</evidence>
<feature type="compositionally biased region" description="Basic and acidic residues" evidence="1">
    <location>
        <begin position="57"/>
        <end position="79"/>
    </location>
</feature>
<feature type="region of interest" description="Disordered" evidence="1">
    <location>
        <begin position="44"/>
        <end position="140"/>
    </location>
</feature>
<feature type="compositionally biased region" description="Basic and acidic residues" evidence="1">
    <location>
        <begin position="101"/>
        <end position="110"/>
    </location>
</feature>
<dbReference type="Proteomes" id="UP001500804">
    <property type="component" value="Unassembled WGS sequence"/>
</dbReference>
<reference evidence="3" key="1">
    <citation type="journal article" date="2019" name="Int. J. Syst. Evol. Microbiol.">
        <title>The Global Catalogue of Microorganisms (GCM) 10K type strain sequencing project: providing services to taxonomists for standard genome sequencing and annotation.</title>
        <authorList>
            <consortium name="The Broad Institute Genomics Platform"/>
            <consortium name="The Broad Institute Genome Sequencing Center for Infectious Disease"/>
            <person name="Wu L."/>
            <person name="Ma J."/>
        </authorList>
    </citation>
    <scope>NUCLEOTIDE SEQUENCE [LARGE SCALE GENOMIC DNA]</scope>
    <source>
        <strain evidence="3">JCM 18302</strain>
    </source>
</reference>
<protein>
    <submittedName>
        <fullName evidence="2">Uncharacterized protein</fullName>
    </submittedName>
</protein>
<dbReference type="EMBL" id="BAABJO010000057">
    <property type="protein sequence ID" value="GAA5142056.1"/>
    <property type="molecule type" value="Genomic_DNA"/>
</dbReference>
<name>A0ABP9P7J2_9PSEU</name>
<proteinExistence type="predicted"/>
<sequence>MDADGDVAKAAGVTIAYAGPTVLRVLTTRVSGSARWISSARLDPGWRSETANPSGPLHDRVGDVDEDRARELRRERTQEADGLGTRRRVDDDVGALGRLGEPGEGHRDGPAGRAAVRVAGPGRDRVSGPGQCPRRAGPTLPVPRTAIVALMAATLWPG</sequence>
<accession>A0ABP9P7J2</accession>
<organism evidence="2 3">
    <name type="scientific">Pseudonocardia adelaidensis</name>
    <dbReference type="NCBI Taxonomy" id="648754"/>
    <lineage>
        <taxon>Bacteria</taxon>
        <taxon>Bacillati</taxon>
        <taxon>Actinomycetota</taxon>
        <taxon>Actinomycetes</taxon>
        <taxon>Pseudonocardiales</taxon>
        <taxon>Pseudonocardiaceae</taxon>
        <taxon>Pseudonocardia</taxon>
    </lineage>
</organism>
<evidence type="ECO:0000256" key="1">
    <source>
        <dbReference type="SAM" id="MobiDB-lite"/>
    </source>
</evidence>
<gene>
    <name evidence="2" type="ORF">GCM10023320_81920</name>
</gene>
<feature type="compositionally biased region" description="Low complexity" evidence="1">
    <location>
        <begin position="111"/>
        <end position="121"/>
    </location>
</feature>
<comment type="caution">
    <text evidence="2">The sequence shown here is derived from an EMBL/GenBank/DDBJ whole genome shotgun (WGS) entry which is preliminary data.</text>
</comment>
<keyword evidence="3" id="KW-1185">Reference proteome</keyword>
<evidence type="ECO:0000313" key="3">
    <source>
        <dbReference type="Proteomes" id="UP001500804"/>
    </source>
</evidence>